<reference evidence="2 3" key="1">
    <citation type="submission" date="2020-03" db="EMBL/GenBank/DDBJ databases">
        <title>Soil Listeria distribution.</title>
        <authorList>
            <person name="Liao J."/>
            <person name="Wiedmann M."/>
        </authorList>
    </citation>
    <scope>NUCLEOTIDE SEQUENCE [LARGE SCALE GENOMIC DNA]</scope>
    <source>
        <strain evidence="2 3">FSL L7-0741</strain>
    </source>
</reference>
<dbReference type="EMBL" id="JAARWN010000004">
    <property type="protein sequence ID" value="MBC1936107.1"/>
    <property type="molecule type" value="Genomic_DNA"/>
</dbReference>
<protein>
    <recommendedName>
        <fullName evidence="4">Sensor histidine kinase NatK C-terminal domain-containing protein</fullName>
    </recommendedName>
</protein>
<dbReference type="Proteomes" id="UP000535908">
    <property type="component" value="Unassembled WGS sequence"/>
</dbReference>
<name>A0A7X0Y479_9LIST</name>
<sequence>MQTEPILQVIPIFLGLTSIFFLFQVRHFEYHWGLIGVSVAGLVLAIVLGNWLMGWGIFGLFLTASYYLSRVARRNQQLLKKTEHLERFVTLLQAERHKNYSSHALFQLTKNERSDVAAWLVTVEEQLRDANIGFQSDFQVAISDLPFAKEALIPLLTEILANAKQAAEQADNGWISWQLKQQSGLFLFEITNATRLPSQAVMDHLFRRPRQTSGAALIKRSVAKVHGTIDYRFDHGSFKLILKIPAIAK</sequence>
<dbReference type="SUPFAM" id="SSF55874">
    <property type="entry name" value="ATPase domain of HSP90 chaperone/DNA topoisomerase II/histidine kinase"/>
    <property type="match status" value="1"/>
</dbReference>
<keyword evidence="1" id="KW-0472">Membrane</keyword>
<feature type="transmembrane region" description="Helical" evidence="1">
    <location>
        <begin position="6"/>
        <end position="23"/>
    </location>
</feature>
<evidence type="ECO:0000313" key="2">
    <source>
        <dbReference type="EMBL" id="MBC1936107.1"/>
    </source>
</evidence>
<organism evidence="2 3">
    <name type="scientific">Listeria grandensis</name>
    <dbReference type="NCBI Taxonomy" id="1494963"/>
    <lineage>
        <taxon>Bacteria</taxon>
        <taxon>Bacillati</taxon>
        <taxon>Bacillota</taxon>
        <taxon>Bacilli</taxon>
        <taxon>Bacillales</taxon>
        <taxon>Listeriaceae</taxon>
        <taxon>Listeria</taxon>
    </lineage>
</organism>
<comment type="caution">
    <text evidence="2">The sequence shown here is derived from an EMBL/GenBank/DDBJ whole genome shotgun (WGS) entry which is preliminary data.</text>
</comment>
<feature type="transmembrane region" description="Helical" evidence="1">
    <location>
        <begin position="54"/>
        <end position="72"/>
    </location>
</feature>
<dbReference type="Gene3D" id="3.30.565.10">
    <property type="entry name" value="Histidine kinase-like ATPase, C-terminal domain"/>
    <property type="match status" value="1"/>
</dbReference>
<keyword evidence="1" id="KW-1133">Transmembrane helix</keyword>
<dbReference type="InterPro" id="IPR036890">
    <property type="entry name" value="HATPase_C_sf"/>
</dbReference>
<evidence type="ECO:0008006" key="4">
    <source>
        <dbReference type="Google" id="ProtNLM"/>
    </source>
</evidence>
<feature type="transmembrane region" description="Helical" evidence="1">
    <location>
        <begin position="30"/>
        <end position="48"/>
    </location>
</feature>
<proteinExistence type="predicted"/>
<dbReference type="AlphaFoldDB" id="A0A7X0Y479"/>
<keyword evidence="1" id="KW-0812">Transmembrane</keyword>
<gene>
    <name evidence="2" type="ORF">HCA69_06985</name>
</gene>
<evidence type="ECO:0000256" key="1">
    <source>
        <dbReference type="SAM" id="Phobius"/>
    </source>
</evidence>
<dbReference type="RefSeq" id="WP_185525888.1">
    <property type="nucleotide sequence ID" value="NZ_JAARWN010000004.1"/>
</dbReference>
<accession>A0A7X0Y479</accession>
<evidence type="ECO:0000313" key="3">
    <source>
        <dbReference type="Proteomes" id="UP000535908"/>
    </source>
</evidence>